<name>A0A091I7T5_CALAN</name>
<evidence type="ECO:0000313" key="8">
    <source>
        <dbReference type="Proteomes" id="UP000054308"/>
    </source>
</evidence>
<dbReference type="InterPro" id="IPR051663">
    <property type="entry name" value="CLec_Tetranectin-domain"/>
</dbReference>
<keyword evidence="5" id="KW-1015">Disulfide bond</keyword>
<dbReference type="STRING" id="9244.A0A091I7T5"/>
<dbReference type="InterPro" id="IPR016186">
    <property type="entry name" value="C-type_lectin-like/link_sf"/>
</dbReference>
<dbReference type="GO" id="GO:0030246">
    <property type="term" value="F:carbohydrate binding"/>
    <property type="evidence" value="ECO:0007669"/>
    <property type="project" value="UniProtKB-KW"/>
</dbReference>
<dbReference type="InterPro" id="IPR016187">
    <property type="entry name" value="CTDL_fold"/>
</dbReference>
<dbReference type="SUPFAM" id="SSF56436">
    <property type="entry name" value="C-type lectin-like"/>
    <property type="match status" value="1"/>
</dbReference>
<accession>A0A091I7T5</accession>
<evidence type="ECO:0000256" key="4">
    <source>
        <dbReference type="ARBA" id="ARBA00022734"/>
    </source>
</evidence>
<reference evidence="7 8" key="1">
    <citation type="submission" date="2014-04" db="EMBL/GenBank/DDBJ databases">
        <title>Genome evolution of avian class.</title>
        <authorList>
            <person name="Zhang G."/>
            <person name="Li C."/>
        </authorList>
    </citation>
    <scope>NUCLEOTIDE SEQUENCE [LARGE SCALE GENOMIC DNA]</scope>
    <source>
        <strain evidence="7">BGI_N300</strain>
    </source>
</reference>
<feature type="domain" description="C-type lectin" evidence="6">
    <location>
        <begin position="28"/>
        <end position="124"/>
    </location>
</feature>
<keyword evidence="2" id="KW-0964">Secreted</keyword>
<dbReference type="GO" id="GO:0005615">
    <property type="term" value="C:extracellular space"/>
    <property type="evidence" value="ECO:0007669"/>
    <property type="project" value="TreeGrafter"/>
</dbReference>
<comment type="subcellular location">
    <subcellularLocation>
        <location evidence="1">Secreted</location>
    </subcellularLocation>
</comment>
<evidence type="ECO:0000256" key="5">
    <source>
        <dbReference type="ARBA" id="ARBA00023157"/>
    </source>
</evidence>
<keyword evidence="8" id="KW-1185">Reference proteome</keyword>
<keyword evidence="3" id="KW-0732">Signal</keyword>
<dbReference type="Pfam" id="PF00059">
    <property type="entry name" value="Lectin_C"/>
    <property type="match status" value="1"/>
</dbReference>
<evidence type="ECO:0000256" key="1">
    <source>
        <dbReference type="ARBA" id="ARBA00004613"/>
    </source>
</evidence>
<dbReference type="AlphaFoldDB" id="A0A091I7T5"/>
<organism evidence="7 8">
    <name type="scientific">Calypte anna</name>
    <name type="common">Anna's hummingbird</name>
    <name type="synonym">Archilochus anna</name>
    <dbReference type="NCBI Taxonomy" id="9244"/>
    <lineage>
        <taxon>Eukaryota</taxon>
        <taxon>Metazoa</taxon>
        <taxon>Chordata</taxon>
        <taxon>Craniata</taxon>
        <taxon>Vertebrata</taxon>
        <taxon>Euteleostomi</taxon>
        <taxon>Archelosauria</taxon>
        <taxon>Archosauria</taxon>
        <taxon>Dinosauria</taxon>
        <taxon>Saurischia</taxon>
        <taxon>Theropoda</taxon>
        <taxon>Coelurosauria</taxon>
        <taxon>Aves</taxon>
        <taxon>Neognathae</taxon>
        <taxon>Neoaves</taxon>
        <taxon>Strisores</taxon>
        <taxon>Apodiformes</taxon>
        <taxon>Trochilidae</taxon>
        <taxon>Calypte</taxon>
    </lineage>
</organism>
<feature type="non-terminal residue" evidence="7">
    <location>
        <position position="1"/>
    </location>
</feature>
<evidence type="ECO:0000256" key="3">
    <source>
        <dbReference type="ARBA" id="ARBA00022729"/>
    </source>
</evidence>
<dbReference type="PANTHER" id="PTHR22799">
    <property type="entry name" value="TETRANECTIN-RELATED"/>
    <property type="match status" value="1"/>
</dbReference>
<dbReference type="Proteomes" id="UP000054308">
    <property type="component" value="Unassembled WGS sequence"/>
</dbReference>
<keyword evidence="4" id="KW-0430">Lectin</keyword>
<evidence type="ECO:0000313" key="7">
    <source>
        <dbReference type="EMBL" id="KFP03420.1"/>
    </source>
</evidence>
<proteinExistence type="predicted"/>
<evidence type="ECO:0000256" key="2">
    <source>
        <dbReference type="ARBA" id="ARBA00022525"/>
    </source>
</evidence>
<dbReference type="GO" id="GO:0008083">
    <property type="term" value="F:growth factor activity"/>
    <property type="evidence" value="ECO:0007669"/>
    <property type="project" value="TreeGrafter"/>
</dbReference>
<gene>
    <name evidence="7" type="ORF">N300_04242</name>
</gene>
<sequence>VLVFSGKMRKVGEKLFASNGKRADVGSALGLCEEAGGTLPTPMNEEENKAILAIVQQYNQYAYLGIKESEAPGQFKYLNGMSVNYTMWHRYEPNGKGTEKCVQMSTDGSWYDIKCNLNLLVVCEF</sequence>
<dbReference type="PROSITE" id="PS00615">
    <property type="entry name" value="C_TYPE_LECTIN_1"/>
    <property type="match status" value="1"/>
</dbReference>
<dbReference type="InterPro" id="IPR001304">
    <property type="entry name" value="C-type_lectin-like"/>
</dbReference>
<dbReference type="EMBL" id="KL218245">
    <property type="protein sequence ID" value="KFP03420.1"/>
    <property type="molecule type" value="Genomic_DNA"/>
</dbReference>
<dbReference type="GO" id="GO:0001503">
    <property type="term" value="P:ossification"/>
    <property type="evidence" value="ECO:0007669"/>
    <property type="project" value="TreeGrafter"/>
</dbReference>
<protein>
    <submittedName>
        <fullName evidence="7">Pulmonary surfactant-associated protein A</fullName>
    </submittedName>
</protein>
<evidence type="ECO:0000259" key="6">
    <source>
        <dbReference type="PROSITE" id="PS50041"/>
    </source>
</evidence>
<feature type="non-terminal residue" evidence="7">
    <location>
        <position position="125"/>
    </location>
</feature>
<dbReference type="PANTHER" id="PTHR22799:SF1">
    <property type="entry name" value="C-TYPE LECTIN DOMAIN FAMILY 11 MEMBER A"/>
    <property type="match status" value="1"/>
</dbReference>
<dbReference type="SMART" id="SM00034">
    <property type="entry name" value="CLECT"/>
    <property type="match status" value="1"/>
</dbReference>
<dbReference type="Gene3D" id="3.10.100.10">
    <property type="entry name" value="Mannose-Binding Protein A, subunit A"/>
    <property type="match status" value="1"/>
</dbReference>
<dbReference type="InterPro" id="IPR018378">
    <property type="entry name" value="C-type_lectin_CS"/>
</dbReference>
<dbReference type="PROSITE" id="PS50041">
    <property type="entry name" value="C_TYPE_LECTIN_2"/>
    <property type="match status" value="1"/>
</dbReference>